<dbReference type="AlphaFoldDB" id="A0A0A9WUM2"/>
<name>A0A0A9WUM2_LYGHE</name>
<feature type="non-terminal residue" evidence="1">
    <location>
        <position position="1"/>
    </location>
</feature>
<accession>A0A0A9WUM2</accession>
<protein>
    <submittedName>
        <fullName evidence="1">Uncharacterized protein</fullName>
    </submittedName>
</protein>
<evidence type="ECO:0000313" key="1">
    <source>
        <dbReference type="EMBL" id="JAG10203.1"/>
    </source>
</evidence>
<sequence>FHEICPDGPSWQTSMLANMDDTLDDSNQLLYNQDSCAVSSGGWSGRARWALIKRKRWKLNVMKVRDLSDQLQINMMSTQRNRVSGNICKFVQVILRCKI</sequence>
<organism evidence="1">
    <name type="scientific">Lygus hesperus</name>
    <name type="common">Western plant bug</name>
    <dbReference type="NCBI Taxonomy" id="30085"/>
    <lineage>
        <taxon>Eukaryota</taxon>
        <taxon>Metazoa</taxon>
        <taxon>Ecdysozoa</taxon>
        <taxon>Arthropoda</taxon>
        <taxon>Hexapoda</taxon>
        <taxon>Insecta</taxon>
        <taxon>Pterygota</taxon>
        <taxon>Neoptera</taxon>
        <taxon>Paraneoptera</taxon>
        <taxon>Hemiptera</taxon>
        <taxon>Heteroptera</taxon>
        <taxon>Panheteroptera</taxon>
        <taxon>Cimicomorpha</taxon>
        <taxon>Miridae</taxon>
        <taxon>Mirini</taxon>
        <taxon>Lygus</taxon>
    </lineage>
</organism>
<proteinExistence type="predicted"/>
<dbReference type="EMBL" id="GBHO01033401">
    <property type="protein sequence ID" value="JAG10203.1"/>
    <property type="molecule type" value="Transcribed_RNA"/>
</dbReference>
<gene>
    <name evidence="1" type="ORF">CM83_4998</name>
</gene>
<reference evidence="1" key="1">
    <citation type="journal article" date="2014" name="PLoS ONE">
        <title>Transcriptome-Based Identification of ABC Transporters in the Western Tarnished Plant Bug Lygus hesperus.</title>
        <authorList>
            <person name="Hull J.J."/>
            <person name="Chaney K."/>
            <person name="Geib S.M."/>
            <person name="Fabrick J.A."/>
            <person name="Brent C.S."/>
            <person name="Walsh D."/>
            <person name="Lavine L.C."/>
        </authorList>
    </citation>
    <scope>NUCLEOTIDE SEQUENCE</scope>
</reference>
<reference evidence="1" key="2">
    <citation type="submission" date="2014-07" db="EMBL/GenBank/DDBJ databases">
        <authorList>
            <person name="Hull J."/>
        </authorList>
    </citation>
    <scope>NUCLEOTIDE SEQUENCE</scope>
</reference>